<keyword evidence="9" id="KW-0472">Membrane</keyword>
<sequence length="565" mass="58866">MSTPTRYRAPSIRSLWWALSILVVLGSMLSMVVSAMVLPDAGSGAVPIALFAVVAVVYFIAGGIAWLRRPANAIGMLLVWGGMALTVANLANAPVPALAALGDMFATAVLAVIVHLLLAFPTGRLKGAAPMALALSAYAIAILVPLPALVLNTGAGVVAIVQSAAGLVLMISTAVLLAARLRRSDGRARRVLLPLYTYGIVAVPALVALPALLPSDQGVLRAGLQLLLLLGVPIAFLIGVLSGGFTATRELADLGERLSTTSPGDGSLSDAVADTLGDPSLRVLLRSGAVLVDEDGDPARVSAHPDRGVVVVDVDGRPVGAIEYDKRSEIDEARVRRAGRIIAVAIDRARLTAELRQSRREVVASRIRIVEATDRERFRIAQDLHDGLQAQLVLLGVEAQQIAHTPGAGDEVADAATALRRRIDEAAGDLRRLVHDVLPMPLMERGVVAAVEDLVDRMPIPTALSARIDNGALPDATGTTAYFVVAEALANAVKHADAQRATVTLSHEGPTLHITVVDDGTGGADENGRGLRGLADRVDAMGGAWFLSSPVGAGTRVEVRLPCAS</sequence>
<dbReference type="PANTHER" id="PTHR24421">
    <property type="entry name" value="NITRATE/NITRITE SENSOR PROTEIN NARX-RELATED"/>
    <property type="match status" value="1"/>
</dbReference>
<name>A0ABU5N7V9_9MICO</name>
<evidence type="ECO:0000256" key="3">
    <source>
        <dbReference type="ARBA" id="ARBA00022553"/>
    </source>
</evidence>
<feature type="transmembrane region" description="Helical" evidence="9">
    <location>
        <begin position="191"/>
        <end position="213"/>
    </location>
</feature>
<dbReference type="Pfam" id="PF02518">
    <property type="entry name" value="HATPase_c"/>
    <property type="match status" value="1"/>
</dbReference>
<evidence type="ECO:0000256" key="1">
    <source>
        <dbReference type="ARBA" id="ARBA00000085"/>
    </source>
</evidence>
<dbReference type="SUPFAM" id="SSF55874">
    <property type="entry name" value="ATPase domain of HSP90 chaperone/DNA topoisomerase II/histidine kinase"/>
    <property type="match status" value="1"/>
</dbReference>
<dbReference type="InterPro" id="IPR050482">
    <property type="entry name" value="Sensor_HK_TwoCompSys"/>
</dbReference>
<gene>
    <name evidence="11" type="ORF">R2Q92_09655</name>
</gene>
<evidence type="ECO:0000256" key="9">
    <source>
        <dbReference type="SAM" id="Phobius"/>
    </source>
</evidence>
<feature type="transmembrane region" description="Helical" evidence="9">
    <location>
        <begin position="74"/>
        <end position="91"/>
    </location>
</feature>
<feature type="domain" description="Histidine kinase/HSP90-like ATPase" evidence="10">
    <location>
        <begin position="476"/>
        <end position="565"/>
    </location>
</feature>
<evidence type="ECO:0000256" key="4">
    <source>
        <dbReference type="ARBA" id="ARBA00022679"/>
    </source>
</evidence>
<keyword evidence="7" id="KW-0067">ATP-binding</keyword>
<dbReference type="SMART" id="SM00387">
    <property type="entry name" value="HATPase_c"/>
    <property type="match status" value="1"/>
</dbReference>
<keyword evidence="6 11" id="KW-0418">Kinase</keyword>
<evidence type="ECO:0000313" key="12">
    <source>
        <dbReference type="Proteomes" id="UP001291912"/>
    </source>
</evidence>
<evidence type="ECO:0000259" key="10">
    <source>
        <dbReference type="SMART" id="SM00387"/>
    </source>
</evidence>
<keyword evidence="12" id="KW-1185">Reference proteome</keyword>
<dbReference type="InterPro" id="IPR036890">
    <property type="entry name" value="HATPase_C_sf"/>
</dbReference>
<evidence type="ECO:0000313" key="11">
    <source>
        <dbReference type="EMBL" id="MDZ8162105.1"/>
    </source>
</evidence>
<feature type="transmembrane region" description="Helical" evidence="9">
    <location>
        <begin position="157"/>
        <end position="179"/>
    </location>
</feature>
<proteinExistence type="predicted"/>
<feature type="transmembrane region" description="Helical" evidence="9">
    <location>
        <begin position="225"/>
        <end position="247"/>
    </location>
</feature>
<dbReference type="GO" id="GO:0016301">
    <property type="term" value="F:kinase activity"/>
    <property type="evidence" value="ECO:0007669"/>
    <property type="project" value="UniProtKB-KW"/>
</dbReference>
<comment type="caution">
    <text evidence="11">The sequence shown here is derived from an EMBL/GenBank/DDBJ whole genome shotgun (WGS) entry which is preliminary data.</text>
</comment>
<protein>
    <recommendedName>
        <fullName evidence="2">histidine kinase</fullName>
        <ecNumber evidence="2">2.7.13.3</ecNumber>
    </recommendedName>
</protein>
<feature type="transmembrane region" description="Helical" evidence="9">
    <location>
        <begin position="97"/>
        <end position="120"/>
    </location>
</feature>
<accession>A0ABU5N7V9</accession>
<dbReference type="InterPro" id="IPR003594">
    <property type="entry name" value="HATPase_dom"/>
</dbReference>
<dbReference type="EC" id="2.7.13.3" evidence="2"/>
<evidence type="ECO:0000256" key="2">
    <source>
        <dbReference type="ARBA" id="ARBA00012438"/>
    </source>
</evidence>
<evidence type="ECO:0000256" key="8">
    <source>
        <dbReference type="ARBA" id="ARBA00023012"/>
    </source>
</evidence>
<evidence type="ECO:0000256" key="7">
    <source>
        <dbReference type="ARBA" id="ARBA00022840"/>
    </source>
</evidence>
<keyword evidence="8" id="KW-0902">Two-component regulatory system</keyword>
<evidence type="ECO:0000256" key="6">
    <source>
        <dbReference type="ARBA" id="ARBA00022777"/>
    </source>
</evidence>
<dbReference type="Proteomes" id="UP001291912">
    <property type="component" value="Unassembled WGS sequence"/>
</dbReference>
<comment type="catalytic activity">
    <reaction evidence="1">
        <text>ATP + protein L-histidine = ADP + protein N-phospho-L-histidine.</text>
        <dbReference type="EC" id="2.7.13.3"/>
    </reaction>
</comment>
<keyword evidence="3" id="KW-0597">Phosphoprotein</keyword>
<dbReference type="Gene3D" id="1.20.5.1930">
    <property type="match status" value="1"/>
</dbReference>
<dbReference type="RefSeq" id="WP_194424594.1">
    <property type="nucleotide sequence ID" value="NZ_BAAAPT010000002.1"/>
</dbReference>
<organism evidence="11 12">
    <name type="scientific">Microbacterium aquimaris</name>
    <dbReference type="NCBI Taxonomy" id="459816"/>
    <lineage>
        <taxon>Bacteria</taxon>
        <taxon>Bacillati</taxon>
        <taxon>Actinomycetota</taxon>
        <taxon>Actinomycetes</taxon>
        <taxon>Micrococcales</taxon>
        <taxon>Microbacteriaceae</taxon>
        <taxon>Microbacterium</taxon>
    </lineage>
</organism>
<evidence type="ECO:0000256" key="5">
    <source>
        <dbReference type="ARBA" id="ARBA00022741"/>
    </source>
</evidence>
<feature type="transmembrane region" description="Helical" evidence="9">
    <location>
        <begin position="132"/>
        <end position="151"/>
    </location>
</feature>
<feature type="transmembrane region" description="Helical" evidence="9">
    <location>
        <begin position="44"/>
        <end position="67"/>
    </location>
</feature>
<dbReference type="InterPro" id="IPR011712">
    <property type="entry name" value="Sig_transdc_His_kin_sub3_dim/P"/>
</dbReference>
<dbReference type="Gene3D" id="3.30.565.10">
    <property type="entry name" value="Histidine kinase-like ATPase, C-terminal domain"/>
    <property type="match status" value="1"/>
</dbReference>
<feature type="transmembrane region" description="Helical" evidence="9">
    <location>
        <begin position="15"/>
        <end position="38"/>
    </location>
</feature>
<keyword evidence="4" id="KW-0808">Transferase</keyword>
<dbReference type="EMBL" id="JAWJYN010000002">
    <property type="protein sequence ID" value="MDZ8162105.1"/>
    <property type="molecule type" value="Genomic_DNA"/>
</dbReference>
<keyword evidence="9" id="KW-0812">Transmembrane</keyword>
<keyword evidence="5" id="KW-0547">Nucleotide-binding</keyword>
<reference evidence="11 12" key="1">
    <citation type="submission" date="2023-10" db="EMBL/GenBank/DDBJ databases">
        <title>Microbacterium xanthum sp. nov., isolated from seaweed.</title>
        <authorList>
            <person name="Lee S.D."/>
        </authorList>
    </citation>
    <scope>NUCLEOTIDE SEQUENCE [LARGE SCALE GENOMIC DNA]</scope>
    <source>
        <strain evidence="11 12">KCTC 19124</strain>
    </source>
</reference>
<dbReference type="Pfam" id="PF07730">
    <property type="entry name" value="HisKA_3"/>
    <property type="match status" value="1"/>
</dbReference>
<dbReference type="CDD" id="cd16917">
    <property type="entry name" value="HATPase_UhpB-NarQ-NarX-like"/>
    <property type="match status" value="1"/>
</dbReference>
<dbReference type="PANTHER" id="PTHR24421:SF10">
    <property type="entry name" value="NITRATE_NITRITE SENSOR PROTEIN NARQ"/>
    <property type="match status" value="1"/>
</dbReference>
<keyword evidence="9" id="KW-1133">Transmembrane helix</keyword>